<dbReference type="PANTHER" id="PTHR43280">
    <property type="entry name" value="ARAC-FAMILY TRANSCRIPTIONAL REGULATOR"/>
    <property type="match status" value="1"/>
</dbReference>
<evidence type="ECO:0000256" key="2">
    <source>
        <dbReference type="ARBA" id="ARBA00023125"/>
    </source>
</evidence>
<organism evidence="5 6">
    <name type="scientific">Candidatus Colimorpha enterica</name>
    <dbReference type="NCBI Taxonomy" id="3083063"/>
    <lineage>
        <taxon>Bacteria</taxon>
        <taxon>Pseudomonadati</taxon>
        <taxon>Bacteroidota</taxon>
        <taxon>Bacteroidia</taxon>
        <taxon>Bacteroidales</taxon>
        <taxon>Candidatus Colimorpha</taxon>
    </lineage>
</organism>
<feature type="domain" description="HTH araC/xylS-type" evidence="4">
    <location>
        <begin position="187"/>
        <end position="285"/>
    </location>
</feature>
<dbReference type="SUPFAM" id="SSF51215">
    <property type="entry name" value="Regulatory protein AraC"/>
    <property type="match status" value="1"/>
</dbReference>
<gene>
    <name evidence="5" type="ORF">MR241_04630</name>
</gene>
<dbReference type="InterPro" id="IPR037923">
    <property type="entry name" value="HTH-like"/>
</dbReference>
<dbReference type="GO" id="GO:0003700">
    <property type="term" value="F:DNA-binding transcription factor activity"/>
    <property type="evidence" value="ECO:0007669"/>
    <property type="project" value="InterPro"/>
</dbReference>
<dbReference type="Gene3D" id="2.60.120.10">
    <property type="entry name" value="Jelly Rolls"/>
    <property type="match status" value="1"/>
</dbReference>
<dbReference type="Gene3D" id="1.10.10.60">
    <property type="entry name" value="Homeodomain-like"/>
    <property type="match status" value="2"/>
</dbReference>
<dbReference type="EMBL" id="JALEMU010000071">
    <property type="protein sequence ID" value="MCI5755561.1"/>
    <property type="molecule type" value="Genomic_DNA"/>
</dbReference>
<dbReference type="Pfam" id="PF12833">
    <property type="entry name" value="HTH_18"/>
    <property type="match status" value="1"/>
</dbReference>
<dbReference type="Pfam" id="PF02311">
    <property type="entry name" value="AraC_binding"/>
    <property type="match status" value="1"/>
</dbReference>
<dbReference type="InterPro" id="IPR003313">
    <property type="entry name" value="AraC-bd"/>
</dbReference>
<evidence type="ECO:0000313" key="6">
    <source>
        <dbReference type="Proteomes" id="UP001139365"/>
    </source>
</evidence>
<keyword evidence="2" id="KW-0238">DNA-binding</keyword>
<reference evidence="5 6" key="1">
    <citation type="submission" date="2022-03" db="EMBL/GenBank/DDBJ databases">
        <title>Metagenome-assembled genomes from swine fecal metagenomes.</title>
        <authorList>
            <person name="Holman D.B."/>
            <person name="Kommadath A."/>
        </authorList>
    </citation>
    <scope>NUCLEOTIDE SEQUENCE [LARGE SCALE GENOMIC DNA]</scope>
    <source>
        <strain evidence="5">SUG147</strain>
    </source>
</reference>
<dbReference type="Proteomes" id="UP001139365">
    <property type="component" value="Unassembled WGS sequence"/>
</dbReference>
<dbReference type="SMART" id="SM00342">
    <property type="entry name" value="HTH_ARAC"/>
    <property type="match status" value="1"/>
</dbReference>
<dbReference type="SUPFAM" id="SSF46689">
    <property type="entry name" value="Homeodomain-like"/>
    <property type="match status" value="1"/>
</dbReference>
<keyword evidence="1" id="KW-0805">Transcription regulation</keyword>
<proteinExistence type="predicted"/>
<keyword evidence="3" id="KW-0804">Transcription</keyword>
<comment type="caution">
    <text evidence="5">The sequence shown here is derived from an EMBL/GenBank/DDBJ whole genome shotgun (WGS) entry which is preliminary data.</text>
</comment>
<evidence type="ECO:0000259" key="4">
    <source>
        <dbReference type="PROSITE" id="PS01124"/>
    </source>
</evidence>
<dbReference type="GO" id="GO:0043565">
    <property type="term" value="F:sequence-specific DNA binding"/>
    <property type="evidence" value="ECO:0007669"/>
    <property type="project" value="InterPro"/>
</dbReference>
<evidence type="ECO:0000256" key="3">
    <source>
        <dbReference type="ARBA" id="ARBA00023163"/>
    </source>
</evidence>
<evidence type="ECO:0000256" key="1">
    <source>
        <dbReference type="ARBA" id="ARBA00023015"/>
    </source>
</evidence>
<dbReference type="AlphaFoldDB" id="A0AAE3FFS6"/>
<dbReference type="PROSITE" id="PS01124">
    <property type="entry name" value="HTH_ARAC_FAMILY_2"/>
    <property type="match status" value="1"/>
</dbReference>
<dbReference type="InterPro" id="IPR014710">
    <property type="entry name" value="RmlC-like_jellyroll"/>
</dbReference>
<sequence length="298" mass="34203">MSNPKKVFLATPLNSEGREFKEYDFLIREKEFRLEPRLMSSVHWHDYYEVEFITGGEGCHFFNSHMHSIYRGCAYIIAPSDFHTVSESKDNPLGLYTVNFSESFLPPKLAAMLENRGSVAKVVFGEEETAEIIDLLKKIKSESENNGFLKTEMIRADLSRFVIMLLRKSVECGKEIPSSPQYSDSVSKTVMYLKNHFRERITLTDCAAKQYLTPNYLGEIFHSNVGMSFKNYLKKLRFNYSVNLLSSTEMSVAQISADSGFSTTSYFISLFREHYGITPSQFRKLSLAEQKKILKAVN</sequence>
<dbReference type="InterPro" id="IPR018060">
    <property type="entry name" value="HTH_AraC"/>
</dbReference>
<dbReference type="InterPro" id="IPR020449">
    <property type="entry name" value="Tscrpt_reg_AraC-type_HTH"/>
</dbReference>
<dbReference type="PANTHER" id="PTHR43280:SF34">
    <property type="entry name" value="ARAC-FAMILY TRANSCRIPTIONAL REGULATOR"/>
    <property type="match status" value="1"/>
</dbReference>
<protein>
    <submittedName>
        <fullName evidence="5">AraC family transcriptional regulator</fullName>
    </submittedName>
</protein>
<evidence type="ECO:0000313" key="5">
    <source>
        <dbReference type="EMBL" id="MCI5755561.1"/>
    </source>
</evidence>
<accession>A0AAE3FFS6</accession>
<name>A0AAE3FFS6_9BACT</name>
<dbReference type="InterPro" id="IPR009057">
    <property type="entry name" value="Homeodomain-like_sf"/>
</dbReference>
<dbReference type="PRINTS" id="PR00032">
    <property type="entry name" value="HTHARAC"/>
</dbReference>